<dbReference type="EMBL" id="CAFBMK010000290">
    <property type="protein sequence ID" value="CAB4946128.1"/>
    <property type="molecule type" value="Genomic_DNA"/>
</dbReference>
<name>A0A6J7JQX1_9ZZZZ</name>
<protein>
    <submittedName>
        <fullName evidence="1">Unannotated protein</fullName>
    </submittedName>
</protein>
<dbReference type="Pfam" id="PF14518">
    <property type="entry name" value="Haem_oxygenas_2"/>
    <property type="match status" value="1"/>
</dbReference>
<dbReference type="Gene3D" id="1.20.910.10">
    <property type="entry name" value="Heme oxygenase-like"/>
    <property type="match status" value="1"/>
</dbReference>
<dbReference type="SMART" id="SM01236">
    <property type="entry name" value="Haem_oxygenase_2"/>
    <property type="match status" value="1"/>
</dbReference>
<dbReference type="AlphaFoldDB" id="A0A6J7JQX1"/>
<dbReference type="SUPFAM" id="SSF48613">
    <property type="entry name" value="Heme oxygenase-like"/>
    <property type="match status" value="1"/>
</dbReference>
<proteinExistence type="predicted"/>
<gene>
    <name evidence="1" type="ORF">UFOPK3564_03231</name>
</gene>
<evidence type="ECO:0000313" key="1">
    <source>
        <dbReference type="EMBL" id="CAB4946128.1"/>
    </source>
</evidence>
<organism evidence="1">
    <name type="scientific">freshwater metagenome</name>
    <dbReference type="NCBI Taxonomy" id="449393"/>
    <lineage>
        <taxon>unclassified sequences</taxon>
        <taxon>metagenomes</taxon>
        <taxon>ecological metagenomes</taxon>
    </lineage>
</organism>
<sequence length="338" mass="36520">MSSIGLPTARGPLGEGLLHALREDPGTVSAIAADVDVPRETLADEDLQLALYLCYELHYRGLPGVDDAWEWDPALLAFRGRLERAFEADVRAIAPRPDTVDPDAVDVALREIVHADDGPSLSGLVQKEAGIEQVRELLIHRSAYQLKEADPHSFALPRLWGRPKSAMVEIQVDEYGAGKPDRIHAELYASMMDEVGLDQRYGAYLDVLPATTLATVNLASLFGLHRRLRAACAGHLALTEMTSSVPSRRYAEGLRRLGFDAVRATEFFDEHVEADAVHESIAAVDLAGGLAHQDVELGCDAVFGAAALAAIEERFAIAIADAWEAGRSSLRSAPVAAD</sequence>
<dbReference type="InterPro" id="IPR016084">
    <property type="entry name" value="Haem_Oase-like_multi-hlx"/>
</dbReference>
<accession>A0A6J7JQX1</accession>
<reference evidence="1" key="1">
    <citation type="submission" date="2020-05" db="EMBL/GenBank/DDBJ databases">
        <authorList>
            <person name="Chiriac C."/>
            <person name="Salcher M."/>
            <person name="Ghai R."/>
            <person name="Kavagutti S V."/>
        </authorList>
    </citation>
    <scope>NUCLEOTIDE SEQUENCE</scope>
</reference>